<name>A0A2K2FUR7_9SPHN</name>
<dbReference type="Pfam" id="PF16083">
    <property type="entry name" value="Phage_holin_3_3"/>
    <property type="match status" value="1"/>
</dbReference>
<dbReference type="RefSeq" id="WP_103098700.1">
    <property type="nucleotide sequence ID" value="NZ_LYMM01000073.1"/>
</dbReference>
<keyword evidence="1" id="KW-0472">Membrane</keyword>
<evidence type="ECO:0000313" key="2">
    <source>
        <dbReference type="EMBL" id="PNU02531.1"/>
    </source>
</evidence>
<dbReference type="EMBL" id="LYMM01000073">
    <property type="protein sequence ID" value="PNU02531.1"/>
    <property type="molecule type" value="Genomic_DNA"/>
</dbReference>
<gene>
    <name evidence="2" type="ORF">A8V01_09130</name>
</gene>
<dbReference type="InterPro" id="IPR032126">
    <property type="entry name" value="LydA_holin"/>
</dbReference>
<sequence>MDLHEIGEWLKYAFPVIIAAIGGGLGFVMRENDKGNRIVFWRVMLNMASSGFVGLLVSLLCEAMKMDQLWTGFAAGVFGWLGANVSIRLLERVAYERLGISLRTNTAQRVEAAKAQEEERP</sequence>
<feature type="transmembrane region" description="Helical" evidence="1">
    <location>
        <begin position="40"/>
        <end position="60"/>
    </location>
</feature>
<dbReference type="AlphaFoldDB" id="A0A2K2FUR7"/>
<proteinExistence type="predicted"/>
<keyword evidence="1" id="KW-0812">Transmembrane</keyword>
<dbReference type="OrthoDB" id="7506428at2"/>
<keyword evidence="1" id="KW-1133">Transmembrane helix</keyword>
<comment type="caution">
    <text evidence="2">The sequence shown here is derived from an EMBL/GenBank/DDBJ whole genome shotgun (WGS) entry which is preliminary data.</text>
</comment>
<evidence type="ECO:0008006" key="4">
    <source>
        <dbReference type="Google" id="ProtNLM"/>
    </source>
</evidence>
<dbReference type="Proteomes" id="UP000236327">
    <property type="component" value="Unassembled WGS sequence"/>
</dbReference>
<feature type="transmembrane region" description="Helical" evidence="1">
    <location>
        <begin position="72"/>
        <end position="90"/>
    </location>
</feature>
<accession>A0A2K2FUR7</accession>
<organism evidence="2 3">
    <name type="scientific">Novosphingobium guangzhouense</name>
    <dbReference type="NCBI Taxonomy" id="1850347"/>
    <lineage>
        <taxon>Bacteria</taxon>
        <taxon>Pseudomonadati</taxon>
        <taxon>Pseudomonadota</taxon>
        <taxon>Alphaproteobacteria</taxon>
        <taxon>Sphingomonadales</taxon>
        <taxon>Sphingomonadaceae</taxon>
        <taxon>Novosphingobium</taxon>
    </lineage>
</organism>
<evidence type="ECO:0000313" key="3">
    <source>
        <dbReference type="Proteomes" id="UP000236327"/>
    </source>
</evidence>
<evidence type="ECO:0000256" key="1">
    <source>
        <dbReference type="SAM" id="Phobius"/>
    </source>
</evidence>
<keyword evidence="3" id="KW-1185">Reference proteome</keyword>
<feature type="transmembrane region" description="Helical" evidence="1">
    <location>
        <begin position="12"/>
        <end position="28"/>
    </location>
</feature>
<reference evidence="2 3" key="1">
    <citation type="submission" date="2016-05" db="EMBL/GenBank/DDBJ databases">
        <title>Complete genome sequence of Novosphingobium guangzhouense SA925(T).</title>
        <authorList>
            <person name="Sha S."/>
        </authorList>
    </citation>
    <scope>NUCLEOTIDE SEQUENCE [LARGE SCALE GENOMIC DNA]</scope>
    <source>
        <strain evidence="2 3">SA925</strain>
    </source>
</reference>
<protein>
    <recommendedName>
        <fullName evidence="4">Holin</fullName>
    </recommendedName>
</protein>